<organism evidence="1 2">
    <name type="scientific">Sphenostylis stenocarpa</name>
    <dbReference type="NCBI Taxonomy" id="92480"/>
    <lineage>
        <taxon>Eukaryota</taxon>
        <taxon>Viridiplantae</taxon>
        <taxon>Streptophyta</taxon>
        <taxon>Embryophyta</taxon>
        <taxon>Tracheophyta</taxon>
        <taxon>Spermatophyta</taxon>
        <taxon>Magnoliopsida</taxon>
        <taxon>eudicotyledons</taxon>
        <taxon>Gunneridae</taxon>
        <taxon>Pentapetalae</taxon>
        <taxon>rosids</taxon>
        <taxon>fabids</taxon>
        <taxon>Fabales</taxon>
        <taxon>Fabaceae</taxon>
        <taxon>Papilionoideae</taxon>
        <taxon>50 kb inversion clade</taxon>
        <taxon>NPAAA clade</taxon>
        <taxon>indigoferoid/millettioid clade</taxon>
        <taxon>Phaseoleae</taxon>
        <taxon>Sphenostylis</taxon>
    </lineage>
</organism>
<dbReference type="Proteomes" id="UP001189624">
    <property type="component" value="Chromosome 9"/>
</dbReference>
<accession>A0AA86SY40</accession>
<keyword evidence="2" id="KW-1185">Reference proteome</keyword>
<reference evidence="1" key="1">
    <citation type="submission" date="2023-10" db="EMBL/GenBank/DDBJ databases">
        <authorList>
            <person name="Domelevo Entfellner J.-B."/>
        </authorList>
    </citation>
    <scope>NUCLEOTIDE SEQUENCE</scope>
</reference>
<dbReference type="AlphaFoldDB" id="A0AA86SY40"/>
<protein>
    <submittedName>
        <fullName evidence="1">Uncharacterized protein</fullName>
    </submittedName>
</protein>
<evidence type="ECO:0000313" key="1">
    <source>
        <dbReference type="EMBL" id="CAJ1973024.1"/>
    </source>
</evidence>
<name>A0AA86SY40_9FABA</name>
<proteinExistence type="predicted"/>
<evidence type="ECO:0000313" key="2">
    <source>
        <dbReference type="Proteomes" id="UP001189624"/>
    </source>
</evidence>
<sequence>MAQGPKAHYVASLTNPPVFLVASLAQSLYKLDFTFMQFSPSRTFIWCRVRVGFINSVNLASEGRRGDTRVFPGRKRGDSPFSIDLSLSSFEGEAGASASAAFKAPTFTALSTKP</sequence>
<dbReference type="EMBL" id="OY731406">
    <property type="protein sequence ID" value="CAJ1973024.1"/>
    <property type="molecule type" value="Genomic_DNA"/>
</dbReference>
<dbReference type="Gramene" id="rna-AYBTSS11_LOCUS25082">
    <property type="protein sequence ID" value="CAJ1973024.1"/>
    <property type="gene ID" value="gene-AYBTSS11_LOCUS25082"/>
</dbReference>
<gene>
    <name evidence="1" type="ORF">AYBTSS11_LOCUS25082</name>
</gene>